<name>A0A392RGX2_9FABA</name>
<feature type="non-terminal residue" evidence="1">
    <location>
        <position position="62"/>
    </location>
</feature>
<feature type="non-terminal residue" evidence="1">
    <location>
        <position position="1"/>
    </location>
</feature>
<organism evidence="1 2">
    <name type="scientific">Trifolium medium</name>
    <dbReference type="NCBI Taxonomy" id="97028"/>
    <lineage>
        <taxon>Eukaryota</taxon>
        <taxon>Viridiplantae</taxon>
        <taxon>Streptophyta</taxon>
        <taxon>Embryophyta</taxon>
        <taxon>Tracheophyta</taxon>
        <taxon>Spermatophyta</taxon>
        <taxon>Magnoliopsida</taxon>
        <taxon>eudicotyledons</taxon>
        <taxon>Gunneridae</taxon>
        <taxon>Pentapetalae</taxon>
        <taxon>rosids</taxon>
        <taxon>fabids</taxon>
        <taxon>Fabales</taxon>
        <taxon>Fabaceae</taxon>
        <taxon>Papilionoideae</taxon>
        <taxon>50 kb inversion clade</taxon>
        <taxon>NPAAA clade</taxon>
        <taxon>Hologalegina</taxon>
        <taxon>IRL clade</taxon>
        <taxon>Trifolieae</taxon>
        <taxon>Trifolium</taxon>
    </lineage>
</organism>
<evidence type="ECO:0000313" key="1">
    <source>
        <dbReference type="EMBL" id="MCI35294.1"/>
    </source>
</evidence>
<keyword evidence="2" id="KW-1185">Reference proteome</keyword>
<dbReference type="AlphaFoldDB" id="A0A392RGX2"/>
<protein>
    <submittedName>
        <fullName evidence="1">Uncharacterized protein</fullName>
    </submittedName>
</protein>
<dbReference type="EMBL" id="LXQA010222020">
    <property type="protein sequence ID" value="MCI35294.1"/>
    <property type="molecule type" value="Genomic_DNA"/>
</dbReference>
<proteinExistence type="predicted"/>
<sequence length="62" mass="7253">DSLCRLDTKDLLQRETDVDSIIVYLKRTRTVSEGDWLSYLAKSKQKKLKPEAERRQKEKEGG</sequence>
<accession>A0A392RGX2</accession>
<evidence type="ECO:0000313" key="2">
    <source>
        <dbReference type="Proteomes" id="UP000265520"/>
    </source>
</evidence>
<comment type="caution">
    <text evidence="1">The sequence shown here is derived from an EMBL/GenBank/DDBJ whole genome shotgun (WGS) entry which is preliminary data.</text>
</comment>
<reference evidence="1 2" key="1">
    <citation type="journal article" date="2018" name="Front. Plant Sci.">
        <title>Red Clover (Trifolium pratense) and Zigzag Clover (T. medium) - A Picture of Genomic Similarities and Differences.</title>
        <authorList>
            <person name="Dluhosova J."/>
            <person name="Istvanek J."/>
            <person name="Nedelnik J."/>
            <person name="Repkova J."/>
        </authorList>
    </citation>
    <scope>NUCLEOTIDE SEQUENCE [LARGE SCALE GENOMIC DNA]</scope>
    <source>
        <strain evidence="2">cv. 10/8</strain>
        <tissue evidence="1">Leaf</tissue>
    </source>
</reference>
<dbReference type="Proteomes" id="UP000265520">
    <property type="component" value="Unassembled WGS sequence"/>
</dbReference>